<gene>
    <name evidence="1" type="ORF">M0M44_10865</name>
</gene>
<dbReference type="EMBL" id="CP096829">
    <property type="protein sequence ID" value="UPZ17828.1"/>
    <property type="molecule type" value="Genomic_DNA"/>
</dbReference>
<dbReference type="InterPro" id="IPR014942">
    <property type="entry name" value="AbiEii"/>
</dbReference>
<dbReference type="Gene3D" id="3.10.450.620">
    <property type="entry name" value="JHP933, nucleotidyltransferase-like core domain"/>
    <property type="match status" value="1"/>
</dbReference>
<keyword evidence="2" id="KW-1185">Reference proteome</keyword>
<protein>
    <submittedName>
        <fullName evidence="1">Nucleotidyl transferase AbiEii/AbiGii toxin family protein</fullName>
    </submittedName>
</protein>
<evidence type="ECO:0000313" key="1">
    <source>
        <dbReference type="EMBL" id="UPZ17828.1"/>
    </source>
</evidence>
<name>A0ABY4LXM5_9FLAO</name>
<organism evidence="1 2">
    <name type="scientific">Flavobacterium humidisoli</name>
    <dbReference type="NCBI Taxonomy" id="2937442"/>
    <lineage>
        <taxon>Bacteria</taxon>
        <taxon>Pseudomonadati</taxon>
        <taxon>Bacteroidota</taxon>
        <taxon>Flavobacteriia</taxon>
        <taxon>Flavobacteriales</taxon>
        <taxon>Flavobacteriaceae</taxon>
        <taxon>Flavobacterium</taxon>
    </lineage>
</organism>
<dbReference type="Pfam" id="PF08843">
    <property type="entry name" value="AbiEii"/>
    <property type="match status" value="1"/>
</dbReference>
<keyword evidence="1" id="KW-0808">Transferase</keyword>
<reference evidence="1 2" key="1">
    <citation type="submission" date="2022-04" db="EMBL/GenBank/DDBJ databases">
        <authorList>
            <person name="Ra J.-S."/>
            <person name="Kim S.-B."/>
        </authorList>
    </citation>
    <scope>NUCLEOTIDE SEQUENCE [LARGE SCALE GENOMIC DNA]</scope>
    <source>
        <strain evidence="1 2">MMS21-Er5</strain>
    </source>
</reference>
<accession>A0ABY4LXM5</accession>
<dbReference type="RefSeq" id="WP_248729766.1">
    <property type="nucleotide sequence ID" value="NZ_CP096829.1"/>
</dbReference>
<sequence>MDPNNNERGITRKPAVMIKNWISLSDEEKAGLFTEAAAQKGLPAYAVEKDWWVTVTLLAIFTSQYSDHLIFKGGTSLSKAYNLIERFSEDIDLAIDRSFLKFPGELSKTAIKKLRKASGQFIIADFKNELEAQLLKIGIPSTLFSLKTDENIDDTSDPHSIELIYKPVINHGSGYLPQRVLIEIGARSLREPSEMRPISSILDETFPEQSFNIPAFNANVVLPSRTFLEKIFLLHEEFSKPVDKIRFSRLTRHLYDLEKVMDNEYGISAVKDKNLFFTIVEFRQKYTTVRGISYERHTHSTLSFLPPPEVDEAWRQDYTEMRENMFYGATLSYDMLKERLNVLNDRFKDNGLNSQNDN</sequence>
<dbReference type="GO" id="GO:0016740">
    <property type="term" value="F:transferase activity"/>
    <property type="evidence" value="ECO:0007669"/>
    <property type="project" value="UniProtKB-KW"/>
</dbReference>
<evidence type="ECO:0000313" key="2">
    <source>
        <dbReference type="Proteomes" id="UP000829998"/>
    </source>
</evidence>
<proteinExistence type="predicted"/>
<dbReference type="Proteomes" id="UP000829998">
    <property type="component" value="Chromosome"/>
</dbReference>